<evidence type="ECO:0000256" key="3">
    <source>
        <dbReference type="ARBA" id="ARBA00012923"/>
    </source>
</evidence>
<evidence type="ECO:0000256" key="2">
    <source>
        <dbReference type="ARBA" id="ARBA00011245"/>
    </source>
</evidence>
<feature type="region of interest" description="Disordered" evidence="9">
    <location>
        <begin position="1"/>
        <end position="93"/>
    </location>
</feature>
<dbReference type="STRING" id="5217.A0A4Q1BI05"/>
<dbReference type="InParanoid" id="A0A4Q1BI05"/>
<gene>
    <name evidence="12" type="ORF">M231_05465</name>
</gene>
<dbReference type="InterPro" id="IPR016181">
    <property type="entry name" value="Acyl_CoA_acyltransferase"/>
</dbReference>
<dbReference type="Gene3D" id="3.40.630.30">
    <property type="match status" value="2"/>
</dbReference>
<evidence type="ECO:0000256" key="4">
    <source>
        <dbReference type="ARBA" id="ARBA00022240"/>
    </source>
</evidence>
<evidence type="ECO:0000256" key="8">
    <source>
        <dbReference type="RuleBase" id="RU004178"/>
    </source>
</evidence>
<accession>A0A4Q1BI05</accession>
<dbReference type="PANTHER" id="PTHR11377">
    <property type="entry name" value="N-MYRISTOYL TRANSFERASE"/>
    <property type="match status" value="1"/>
</dbReference>
<dbReference type="SUPFAM" id="SSF55729">
    <property type="entry name" value="Acyl-CoA N-acyltransferases (Nat)"/>
    <property type="match status" value="2"/>
</dbReference>
<keyword evidence="5 7" id="KW-0808">Transferase</keyword>
<evidence type="ECO:0000256" key="9">
    <source>
        <dbReference type="SAM" id="MobiDB-lite"/>
    </source>
</evidence>
<dbReference type="InterPro" id="IPR022677">
    <property type="entry name" value="NMT_C"/>
</dbReference>
<dbReference type="VEuPathDB" id="FungiDB:TREMEDRAFT_33259"/>
<comment type="caution">
    <text evidence="12">The sequence shown here is derived from an EMBL/GenBank/DDBJ whole genome shotgun (WGS) entry which is preliminary data.</text>
</comment>
<dbReference type="FunFam" id="3.40.630.30:FF:000042">
    <property type="entry name" value="Glycylpeptide N-tetradecanoyltransferase"/>
    <property type="match status" value="1"/>
</dbReference>
<dbReference type="Proteomes" id="UP000289152">
    <property type="component" value="Unassembled WGS sequence"/>
</dbReference>
<evidence type="ECO:0000313" key="12">
    <source>
        <dbReference type="EMBL" id="RXK37244.1"/>
    </source>
</evidence>
<evidence type="ECO:0000256" key="5">
    <source>
        <dbReference type="ARBA" id="ARBA00022679"/>
    </source>
</evidence>
<dbReference type="AlphaFoldDB" id="A0A4Q1BI05"/>
<proteinExistence type="inferred from homology"/>
<dbReference type="FunCoup" id="A0A4Q1BI05">
    <property type="interactions" value="624"/>
</dbReference>
<comment type="function">
    <text evidence="7">Adds a myristoyl group to the N-terminal glycine residue of certain cellular proteins.</text>
</comment>
<keyword evidence="13" id="KW-1185">Reference proteome</keyword>
<dbReference type="EMBL" id="SDIL01000073">
    <property type="protein sequence ID" value="RXK37244.1"/>
    <property type="molecule type" value="Genomic_DNA"/>
</dbReference>
<comment type="subunit">
    <text evidence="2">Monomer.</text>
</comment>
<feature type="compositionally biased region" description="Basic and acidic residues" evidence="9">
    <location>
        <begin position="64"/>
        <end position="78"/>
    </location>
</feature>
<evidence type="ECO:0000259" key="10">
    <source>
        <dbReference type="Pfam" id="PF01233"/>
    </source>
</evidence>
<dbReference type="OrthoDB" id="60315at2759"/>
<reference evidence="12 13" key="1">
    <citation type="submission" date="2016-06" db="EMBL/GenBank/DDBJ databases">
        <title>Evolution of pathogenesis and genome organization in the Tremellales.</title>
        <authorList>
            <person name="Cuomo C."/>
            <person name="Litvintseva A."/>
            <person name="Heitman J."/>
            <person name="Chen Y."/>
            <person name="Sun S."/>
            <person name="Springer D."/>
            <person name="Dromer F."/>
            <person name="Young S."/>
            <person name="Zeng Q."/>
            <person name="Chapman S."/>
            <person name="Gujja S."/>
            <person name="Saif S."/>
            <person name="Birren B."/>
        </authorList>
    </citation>
    <scope>NUCLEOTIDE SEQUENCE [LARGE SCALE GENOMIC DNA]</scope>
    <source>
        <strain evidence="12 13">ATCC 28783</strain>
    </source>
</reference>
<feature type="compositionally biased region" description="Basic residues" evidence="9">
    <location>
        <begin position="79"/>
        <end position="90"/>
    </location>
</feature>
<evidence type="ECO:0000313" key="13">
    <source>
        <dbReference type="Proteomes" id="UP000289152"/>
    </source>
</evidence>
<feature type="domain" description="Glycylpeptide N-tetradecanoyltransferase C-terminal" evidence="11">
    <location>
        <begin position="356"/>
        <end position="559"/>
    </location>
</feature>
<protein>
    <recommendedName>
        <fullName evidence="4 7">Glycylpeptide N-tetradecanoyltransferase</fullName>
        <ecNumber evidence="3 7">2.3.1.97</ecNumber>
    </recommendedName>
</protein>
<keyword evidence="6 7" id="KW-0012">Acyltransferase</keyword>
<comment type="similarity">
    <text evidence="1 8">Belongs to the NMT family.</text>
</comment>
<comment type="catalytic activity">
    <reaction evidence="7">
        <text>N-terminal glycyl-[protein] + tetradecanoyl-CoA = N-tetradecanoylglycyl-[protein] + CoA + H(+)</text>
        <dbReference type="Rhea" id="RHEA:15521"/>
        <dbReference type="Rhea" id="RHEA-COMP:12666"/>
        <dbReference type="Rhea" id="RHEA-COMP:12667"/>
        <dbReference type="ChEBI" id="CHEBI:15378"/>
        <dbReference type="ChEBI" id="CHEBI:57287"/>
        <dbReference type="ChEBI" id="CHEBI:57385"/>
        <dbReference type="ChEBI" id="CHEBI:64723"/>
        <dbReference type="ChEBI" id="CHEBI:133050"/>
        <dbReference type="EC" id="2.3.1.97"/>
    </reaction>
</comment>
<sequence>MPVPPDESLPADGPAAEIHASTHPDGEPTAQEVLERFQQLGHEAAEEESSDEGEEGKENGQGSKDADGHGEGEVEGGGKKKKKKKKKSKASKAIAKLKEIATGEAPQELIDAVKKNIDLTQPDAPSDDMIKQGLKAMNLVKLLDGQTALGNKSGTKDIGQYKFWKTQPVPQMGQDREIIEEGPIDKLKTPQEVKQEPGPLPSGFEWCTVDIQSGEQCKEVYELLSENYVEDDDAMFRFNYSKEFLLWALTAPGYVPDWHIGVRVLKSGKLVAFISGIKVEIRVRSHTFDSAEINFLCVHKKLRSRRLAPVLIREVTRRCNLSDVWQAIYTAGVLLPTPVSTCRYYHRNLNPPKLVDIGFAALPRTSTIARMIKQYTVPMQTHIPGFREMVSADVPQVGALLRKYLTRFDVAQTFGSDAEVEHWFLSGKGKGSGDGVKREGQVTWAFVVEDPTTHLITDMVSFYSLPSTIMKHPKHKLLNAAYMFYYASDIIFSPGGSADDAQTHEARVQGKLAERLNELVLDLMVIAQKAGFDVLNALTLLDNNMFLSDQKFGAGDGFLVSLSPVTSEHQY</sequence>
<dbReference type="InterPro" id="IPR022676">
    <property type="entry name" value="NMT_N"/>
</dbReference>
<feature type="domain" description="Glycylpeptide N-tetradecanoyltransferase N-terminal" evidence="10">
    <location>
        <begin position="183"/>
        <end position="342"/>
    </location>
</feature>
<dbReference type="EC" id="2.3.1.97" evidence="3 7"/>
<evidence type="ECO:0000256" key="6">
    <source>
        <dbReference type="ARBA" id="ARBA00023315"/>
    </source>
</evidence>
<dbReference type="GO" id="GO:0005737">
    <property type="term" value="C:cytoplasm"/>
    <property type="evidence" value="ECO:0007669"/>
    <property type="project" value="TreeGrafter"/>
</dbReference>
<evidence type="ECO:0000259" key="11">
    <source>
        <dbReference type="Pfam" id="PF02799"/>
    </source>
</evidence>
<evidence type="ECO:0000256" key="7">
    <source>
        <dbReference type="RuleBase" id="RU000586"/>
    </source>
</evidence>
<dbReference type="InterPro" id="IPR000903">
    <property type="entry name" value="NMT"/>
</dbReference>
<dbReference type="PROSITE" id="PS00975">
    <property type="entry name" value="NMT_1"/>
    <property type="match status" value="1"/>
</dbReference>
<dbReference type="Pfam" id="PF02799">
    <property type="entry name" value="NMT_C"/>
    <property type="match status" value="1"/>
</dbReference>
<feature type="compositionally biased region" description="Acidic residues" evidence="9">
    <location>
        <begin position="45"/>
        <end position="55"/>
    </location>
</feature>
<organism evidence="12 13">
    <name type="scientific">Tremella mesenterica</name>
    <name type="common">Jelly fungus</name>
    <dbReference type="NCBI Taxonomy" id="5217"/>
    <lineage>
        <taxon>Eukaryota</taxon>
        <taxon>Fungi</taxon>
        <taxon>Dikarya</taxon>
        <taxon>Basidiomycota</taxon>
        <taxon>Agaricomycotina</taxon>
        <taxon>Tremellomycetes</taxon>
        <taxon>Tremellales</taxon>
        <taxon>Tremellaceae</taxon>
        <taxon>Tremella</taxon>
    </lineage>
</organism>
<dbReference type="PANTHER" id="PTHR11377:SF5">
    <property type="entry name" value="GLYCYLPEPTIDE N-TETRADECANOYLTRANSFERASE"/>
    <property type="match status" value="1"/>
</dbReference>
<name>A0A4Q1BI05_TREME</name>
<dbReference type="PROSITE" id="PS00976">
    <property type="entry name" value="NMT_2"/>
    <property type="match status" value="1"/>
</dbReference>
<dbReference type="Pfam" id="PF01233">
    <property type="entry name" value="NMT"/>
    <property type="match status" value="1"/>
</dbReference>
<dbReference type="InterPro" id="IPR022678">
    <property type="entry name" value="NMT_CS"/>
</dbReference>
<evidence type="ECO:0000256" key="1">
    <source>
        <dbReference type="ARBA" id="ARBA00009469"/>
    </source>
</evidence>
<dbReference type="GO" id="GO:0004379">
    <property type="term" value="F:glycylpeptide N-tetradecanoyltransferase activity"/>
    <property type="evidence" value="ECO:0007669"/>
    <property type="project" value="UniProtKB-EC"/>
</dbReference>